<proteinExistence type="predicted"/>
<accession>A0A8X6IB18</accession>
<dbReference type="AlphaFoldDB" id="A0A8X6IB18"/>
<organism evidence="1 2">
    <name type="scientific">Trichonephila inaurata madagascariensis</name>
    <dbReference type="NCBI Taxonomy" id="2747483"/>
    <lineage>
        <taxon>Eukaryota</taxon>
        <taxon>Metazoa</taxon>
        <taxon>Ecdysozoa</taxon>
        <taxon>Arthropoda</taxon>
        <taxon>Chelicerata</taxon>
        <taxon>Arachnida</taxon>
        <taxon>Araneae</taxon>
        <taxon>Araneomorphae</taxon>
        <taxon>Entelegynae</taxon>
        <taxon>Araneoidea</taxon>
        <taxon>Nephilidae</taxon>
        <taxon>Trichonephila</taxon>
        <taxon>Trichonephila inaurata</taxon>
    </lineage>
</organism>
<protein>
    <submittedName>
        <fullName evidence="1">Uncharacterized protein</fullName>
    </submittedName>
</protein>
<dbReference type="EMBL" id="BMAV01025017">
    <property type="protein sequence ID" value="GFS37760.1"/>
    <property type="molecule type" value="Genomic_DNA"/>
</dbReference>
<sequence length="93" mass="10459">MRWQMDQDHSDSLLVRTTYCTFMQFTGSEPYSQMILCSSYHKSLNCTRTPFDTTGNGRIDKSSHATLGYGLIPSTINTSIQFTNVSKVKGLPI</sequence>
<dbReference type="Proteomes" id="UP000886998">
    <property type="component" value="Unassembled WGS sequence"/>
</dbReference>
<evidence type="ECO:0000313" key="1">
    <source>
        <dbReference type="EMBL" id="GFS37760.1"/>
    </source>
</evidence>
<keyword evidence="2" id="KW-1185">Reference proteome</keyword>
<evidence type="ECO:0000313" key="2">
    <source>
        <dbReference type="Proteomes" id="UP000886998"/>
    </source>
</evidence>
<reference evidence="1" key="1">
    <citation type="submission" date="2020-08" db="EMBL/GenBank/DDBJ databases">
        <title>Multicomponent nature underlies the extraordinary mechanical properties of spider dragline silk.</title>
        <authorList>
            <person name="Kono N."/>
            <person name="Nakamura H."/>
            <person name="Mori M."/>
            <person name="Yoshida Y."/>
            <person name="Ohtoshi R."/>
            <person name="Malay A.D."/>
            <person name="Moran D.A.P."/>
            <person name="Tomita M."/>
            <person name="Numata K."/>
            <person name="Arakawa K."/>
        </authorList>
    </citation>
    <scope>NUCLEOTIDE SEQUENCE</scope>
</reference>
<name>A0A8X6IB18_9ARAC</name>
<gene>
    <name evidence="1" type="ORF">TNIN_136721</name>
</gene>
<comment type="caution">
    <text evidence="1">The sequence shown here is derived from an EMBL/GenBank/DDBJ whole genome shotgun (WGS) entry which is preliminary data.</text>
</comment>